<dbReference type="InterPro" id="IPR036388">
    <property type="entry name" value="WH-like_DNA-bd_sf"/>
</dbReference>
<dbReference type="Pfam" id="PF04255">
    <property type="entry name" value="DUF433"/>
    <property type="match status" value="1"/>
</dbReference>
<proteinExistence type="predicted"/>
<dbReference type="RefSeq" id="WP_046578369.1">
    <property type="nucleotide sequence ID" value="NZ_CP010429.1"/>
</dbReference>
<keyword evidence="2" id="KW-1185">Reference proteome</keyword>
<sequence>MNYKDRLVSDYQIMLGKPVIKGTRITVELILRKLSEGAVIADLLAMYPHLQEADILAALMYASDVMANEEVIMLKAA</sequence>
<evidence type="ECO:0000313" key="2">
    <source>
        <dbReference type="Proteomes" id="UP000033054"/>
    </source>
</evidence>
<dbReference type="EMBL" id="CP010429">
    <property type="protein sequence ID" value="AKD58006.1"/>
    <property type="molecule type" value="Genomic_DNA"/>
</dbReference>
<dbReference type="PANTHER" id="PTHR34849">
    <property type="entry name" value="SSL5025 PROTEIN"/>
    <property type="match status" value="1"/>
</dbReference>
<evidence type="ECO:0000313" key="1">
    <source>
        <dbReference type="EMBL" id="AKD58006.1"/>
    </source>
</evidence>
<dbReference type="STRING" id="1379870.SD10_26970"/>
<organism evidence="1 2">
    <name type="scientific">Spirosoma radiotolerans</name>
    <dbReference type="NCBI Taxonomy" id="1379870"/>
    <lineage>
        <taxon>Bacteria</taxon>
        <taxon>Pseudomonadati</taxon>
        <taxon>Bacteroidota</taxon>
        <taxon>Cytophagia</taxon>
        <taxon>Cytophagales</taxon>
        <taxon>Cytophagaceae</taxon>
        <taxon>Spirosoma</taxon>
    </lineage>
</organism>
<dbReference type="PANTHER" id="PTHR34849:SF3">
    <property type="entry name" value="SSR2962 PROTEIN"/>
    <property type="match status" value="1"/>
</dbReference>
<protein>
    <submittedName>
        <fullName evidence="1">Antitoxin</fullName>
    </submittedName>
</protein>
<accession>A0A0E3VAF2</accession>
<dbReference type="KEGG" id="srd:SD10_26970"/>
<dbReference type="SUPFAM" id="SSF46689">
    <property type="entry name" value="Homeodomain-like"/>
    <property type="match status" value="1"/>
</dbReference>
<dbReference type="InterPro" id="IPR007367">
    <property type="entry name" value="DUF433"/>
</dbReference>
<gene>
    <name evidence="1" type="ORF">SD10_26970</name>
</gene>
<dbReference type="OrthoDB" id="1494556at2"/>
<dbReference type="PATRIC" id="fig|1379870.5.peg.5820"/>
<reference evidence="1 2" key="1">
    <citation type="journal article" date="2014" name="Curr. Microbiol.">
        <title>Spirosoma radiotolerans sp. nov., a gamma-radiation-resistant bacterium isolated from gamma ray-irradiated soil.</title>
        <authorList>
            <person name="Lee J.J."/>
            <person name="Srinivasan S."/>
            <person name="Lim S."/>
            <person name="Joe M."/>
            <person name="Im S."/>
            <person name="Bae S.I."/>
            <person name="Park K.R."/>
            <person name="Han J.H."/>
            <person name="Park S.H."/>
            <person name="Joo B.M."/>
            <person name="Park S.J."/>
            <person name="Kim M.K."/>
        </authorList>
    </citation>
    <scope>NUCLEOTIDE SEQUENCE [LARGE SCALE GENOMIC DNA]</scope>
    <source>
        <strain evidence="1 2">DG5A</strain>
    </source>
</reference>
<dbReference type="AlphaFoldDB" id="A0A0E3VAF2"/>
<dbReference type="Proteomes" id="UP000033054">
    <property type="component" value="Chromosome"/>
</dbReference>
<dbReference type="HOGENOM" id="CLU_126005_1_2_10"/>
<dbReference type="InterPro" id="IPR009057">
    <property type="entry name" value="Homeodomain-like_sf"/>
</dbReference>
<dbReference type="Gene3D" id="1.10.10.10">
    <property type="entry name" value="Winged helix-like DNA-binding domain superfamily/Winged helix DNA-binding domain"/>
    <property type="match status" value="1"/>
</dbReference>
<name>A0A0E3VAF2_9BACT</name>